<dbReference type="InterPro" id="IPR036138">
    <property type="entry name" value="PBP_dimer_sf"/>
</dbReference>
<dbReference type="PROSITE" id="PS51257">
    <property type="entry name" value="PROKAR_LIPOPROTEIN"/>
    <property type="match status" value="1"/>
</dbReference>
<feature type="non-terminal residue" evidence="6">
    <location>
        <position position="305"/>
    </location>
</feature>
<evidence type="ECO:0000256" key="1">
    <source>
        <dbReference type="ARBA" id="ARBA00004370"/>
    </source>
</evidence>
<dbReference type="PANTHER" id="PTHR30627">
    <property type="entry name" value="PEPTIDOGLYCAN D,D-TRANSPEPTIDASE"/>
    <property type="match status" value="1"/>
</dbReference>
<keyword evidence="3" id="KW-0472">Membrane</keyword>
<feature type="domain" description="Penicillin-binding protein transpeptidase" evidence="4">
    <location>
        <begin position="253"/>
        <end position="305"/>
    </location>
</feature>
<dbReference type="InterPro" id="IPR005311">
    <property type="entry name" value="PBP_dimer"/>
</dbReference>
<evidence type="ECO:0000313" key="6">
    <source>
        <dbReference type="EMBL" id="MBF0940037.1"/>
    </source>
</evidence>
<evidence type="ECO:0000313" key="7">
    <source>
        <dbReference type="Proteomes" id="UP000718630"/>
    </source>
</evidence>
<evidence type="ECO:0000256" key="2">
    <source>
        <dbReference type="ARBA" id="ARBA00007171"/>
    </source>
</evidence>
<dbReference type="Gene3D" id="3.90.1310.10">
    <property type="entry name" value="Penicillin-binding protein 2a (Domain 2)"/>
    <property type="match status" value="1"/>
</dbReference>
<dbReference type="Gene3D" id="3.40.710.10">
    <property type="entry name" value="DD-peptidase/beta-lactamase superfamily"/>
    <property type="match status" value="1"/>
</dbReference>
<gene>
    <name evidence="6" type="ORF">HXK03_04085</name>
</gene>
<protein>
    <submittedName>
        <fullName evidence="6">Penicillin-binding protein 2</fullName>
    </submittedName>
</protein>
<comment type="caution">
    <text evidence="6">The sequence shown here is derived from an EMBL/GenBank/DDBJ whole genome shotgun (WGS) entry which is preliminary data.</text>
</comment>
<comment type="subcellular location">
    <subcellularLocation>
        <location evidence="1">Membrane</location>
    </subcellularLocation>
</comment>
<comment type="similarity">
    <text evidence="2">Belongs to the transpeptidase family.</text>
</comment>
<dbReference type="GO" id="GO:0005886">
    <property type="term" value="C:plasma membrane"/>
    <property type="evidence" value="ECO:0007669"/>
    <property type="project" value="TreeGrafter"/>
</dbReference>
<dbReference type="GO" id="GO:0071555">
    <property type="term" value="P:cell wall organization"/>
    <property type="evidence" value="ECO:0007669"/>
    <property type="project" value="TreeGrafter"/>
</dbReference>
<evidence type="ECO:0000259" key="4">
    <source>
        <dbReference type="Pfam" id="PF00905"/>
    </source>
</evidence>
<dbReference type="InterPro" id="IPR001460">
    <property type="entry name" value="PCN-bd_Tpept"/>
</dbReference>
<reference evidence="6" key="1">
    <citation type="submission" date="2020-04" db="EMBL/GenBank/DDBJ databases">
        <title>Deep metagenomics examines the oral microbiome during advanced dental caries in children, revealing novel taxa and co-occurrences with host molecules.</title>
        <authorList>
            <person name="Baker J.L."/>
            <person name="Morton J.T."/>
            <person name="Dinis M."/>
            <person name="Alvarez R."/>
            <person name="Tran N.C."/>
            <person name="Knight R."/>
            <person name="Edlund A."/>
        </authorList>
    </citation>
    <scope>NUCLEOTIDE SEQUENCE</scope>
    <source>
        <strain evidence="6">JCVI_32_bin.64</strain>
    </source>
</reference>
<proteinExistence type="inferred from homology"/>
<dbReference type="Pfam" id="PF03717">
    <property type="entry name" value="PBP_dimer"/>
    <property type="match status" value="1"/>
</dbReference>
<dbReference type="SUPFAM" id="SSF56519">
    <property type="entry name" value="Penicillin binding protein dimerisation domain"/>
    <property type="match status" value="1"/>
</dbReference>
<evidence type="ECO:0000256" key="3">
    <source>
        <dbReference type="ARBA" id="ARBA00023136"/>
    </source>
</evidence>
<dbReference type="InterPro" id="IPR050515">
    <property type="entry name" value="Beta-lactam/transpept"/>
</dbReference>
<dbReference type="GO" id="GO:0008658">
    <property type="term" value="F:penicillin binding"/>
    <property type="evidence" value="ECO:0007669"/>
    <property type="project" value="InterPro"/>
</dbReference>
<dbReference type="SUPFAM" id="SSF56601">
    <property type="entry name" value="beta-lactamase/transpeptidase-like"/>
    <property type="match status" value="1"/>
</dbReference>
<sequence length="305" mass="32268">MSLTYSRSRGILYAIVIFLVACSMRLVYLQIIAGPTLAAEGQSIRTHSSEVAAKRGSITDATGVVLADSILTYDIAVNQVNIRAYVHEDGNGDEVGRGPAEAARQLAPLLGMDEAELGGRLLGDSTYVYLKRNVDAVTYRQIRALDIHGIEWEAVYQRSYPNGNVAAPVVGTVNAEGQGSSGLESRFDGLLTGRPGQEAFETAPNGAIMPGGKRTTVEPVNGGTLQTTIHADLQHQIQDMLDARVSRHQAEWGTVVIEDISTGQILVMADSDSTPPDNAKPQPVAGVQSAFEPGSVGKLATIAAG</sequence>
<organism evidence="6 7">
    <name type="scientific">Schaalia georgiae</name>
    <dbReference type="NCBI Taxonomy" id="52768"/>
    <lineage>
        <taxon>Bacteria</taxon>
        <taxon>Bacillati</taxon>
        <taxon>Actinomycetota</taxon>
        <taxon>Actinomycetes</taxon>
        <taxon>Actinomycetales</taxon>
        <taxon>Actinomycetaceae</taxon>
        <taxon>Schaalia</taxon>
    </lineage>
</organism>
<dbReference type="AlphaFoldDB" id="A0A929MZF1"/>
<accession>A0A929MZF1</accession>
<dbReference type="PANTHER" id="PTHR30627:SF1">
    <property type="entry name" value="PEPTIDOGLYCAN D,D-TRANSPEPTIDASE FTSI"/>
    <property type="match status" value="1"/>
</dbReference>
<evidence type="ECO:0000259" key="5">
    <source>
        <dbReference type="Pfam" id="PF03717"/>
    </source>
</evidence>
<name>A0A929MZF1_9ACTO</name>
<dbReference type="EMBL" id="JABZFZ010000167">
    <property type="protein sequence ID" value="MBF0940037.1"/>
    <property type="molecule type" value="Genomic_DNA"/>
</dbReference>
<feature type="domain" description="Penicillin-binding protein dimerisation" evidence="5">
    <location>
        <begin position="51"/>
        <end position="208"/>
    </location>
</feature>
<dbReference type="Proteomes" id="UP000718630">
    <property type="component" value="Unassembled WGS sequence"/>
</dbReference>
<dbReference type="InterPro" id="IPR012338">
    <property type="entry name" value="Beta-lactam/transpept-like"/>
</dbReference>
<dbReference type="Pfam" id="PF00905">
    <property type="entry name" value="Transpeptidase"/>
    <property type="match status" value="1"/>
</dbReference>